<evidence type="ECO:0000313" key="4">
    <source>
        <dbReference type="Proteomes" id="UP000604825"/>
    </source>
</evidence>
<dbReference type="AlphaFoldDB" id="A0A811MXN5"/>
<gene>
    <name evidence="3" type="ORF">NCGR_LOCUS8092</name>
</gene>
<proteinExistence type="predicted"/>
<dbReference type="OrthoDB" id="671515at2759"/>
<name>A0A811MXN5_9POAL</name>
<sequence>MSDQEPPTEGSAEAKFVKLMAKFLQENGFPPSIIDSRSFKVLMETIAQCGPNYEFPSQEELSGPLTEEVMNWVAERRKKHERAWEWHGCTLMVDSWTHPGRHLHLLTFMVGSVEGIFFLGSADASYATDHADLLAELIEERIGEVGRDKVVQVRDQADQYERAESSFGKKLLTLQDEKKSPNDWWGAYGGSAGELQKFACRIVGLYCSASGYDHNWTMFDCIHTITMKQSDRKKLENRAYARHNLMISDRSERQQLEGSNFEPLILECYEFDHEWVGMQTAQLYSRENLIWEVVEEVTGGSYTLEDRKLRRPYPGYGSLVPSLTDNASLDSEDDESFGAVEDAEDDYDPQNALAPTH</sequence>
<dbReference type="EMBL" id="CAJGYO010000002">
    <property type="protein sequence ID" value="CAD6212284.1"/>
    <property type="molecule type" value="Genomic_DNA"/>
</dbReference>
<protein>
    <recommendedName>
        <fullName evidence="2">DUF659 domain-containing protein</fullName>
    </recommendedName>
</protein>
<dbReference type="InterPro" id="IPR007021">
    <property type="entry name" value="DUF659"/>
</dbReference>
<feature type="compositionally biased region" description="Acidic residues" evidence="1">
    <location>
        <begin position="330"/>
        <end position="348"/>
    </location>
</feature>
<reference evidence="3" key="1">
    <citation type="submission" date="2020-10" db="EMBL/GenBank/DDBJ databases">
        <authorList>
            <person name="Han B."/>
            <person name="Lu T."/>
            <person name="Zhao Q."/>
            <person name="Huang X."/>
            <person name="Zhao Y."/>
        </authorList>
    </citation>
    <scope>NUCLEOTIDE SEQUENCE</scope>
</reference>
<dbReference type="PANTHER" id="PTHR32166">
    <property type="entry name" value="OSJNBA0013A04.12 PROTEIN"/>
    <property type="match status" value="1"/>
</dbReference>
<dbReference type="Proteomes" id="UP000604825">
    <property type="component" value="Unassembled WGS sequence"/>
</dbReference>
<evidence type="ECO:0000256" key="1">
    <source>
        <dbReference type="SAM" id="MobiDB-lite"/>
    </source>
</evidence>
<feature type="region of interest" description="Disordered" evidence="1">
    <location>
        <begin position="319"/>
        <end position="357"/>
    </location>
</feature>
<organism evidence="3 4">
    <name type="scientific">Miscanthus lutarioriparius</name>
    <dbReference type="NCBI Taxonomy" id="422564"/>
    <lineage>
        <taxon>Eukaryota</taxon>
        <taxon>Viridiplantae</taxon>
        <taxon>Streptophyta</taxon>
        <taxon>Embryophyta</taxon>
        <taxon>Tracheophyta</taxon>
        <taxon>Spermatophyta</taxon>
        <taxon>Magnoliopsida</taxon>
        <taxon>Liliopsida</taxon>
        <taxon>Poales</taxon>
        <taxon>Poaceae</taxon>
        <taxon>PACMAD clade</taxon>
        <taxon>Panicoideae</taxon>
        <taxon>Andropogonodae</taxon>
        <taxon>Andropogoneae</taxon>
        <taxon>Saccharinae</taxon>
        <taxon>Miscanthus</taxon>
    </lineage>
</organism>
<accession>A0A811MXN5</accession>
<evidence type="ECO:0000259" key="2">
    <source>
        <dbReference type="Pfam" id="PF04937"/>
    </source>
</evidence>
<dbReference type="Pfam" id="PF04937">
    <property type="entry name" value="DUF659"/>
    <property type="match status" value="1"/>
</dbReference>
<feature type="domain" description="DUF659" evidence="2">
    <location>
        <begin position="56"/>
        <end position="170"/>
    </location>
</feature>
<dbReference type="PANTHER" id="PTHR32166:SF74">
    <property type="entry name" value="OS05G0256350 PROTEIN"/>
    <property type="match status" value="1"/>
</dbReference>
<evidence type="ECO:0000313" key="3">
    <source>
        <dbReference type="EMBL" id="CAD6212284.1"/>
    </source>
</evidence>
<keyword evidence="4" id="KW-1185">Reference proteome</keyword>
<comment type="caution">
    <text evidence="3">The sequence shown here is derived from an EMBL/GenBank/DDBJ whole genome shotgun (WGS) entry which is preliminary data.</text>
</comment>